<gene>
    <name evidence="2" type="ORF">UC35_14215</name>
</gene>
<feature type="region of interest" description="Disordered" evidence="1">
    <location>
        <begin position="1"/>
        <end position="52"/>
    </location>
</feature>
<accession>A0A127JV11</accession>
<sequence>MDEKSSQSQWESHTRDEASALKKQQSDAGPTHKPVGQNVGERLQAGAETAADAERLRCAHIAARWSDPPTFLGVTGPLDDEAARAVQRVVRAIEAEIRGETP</sequence>
<protein>
    <submittedName>
        <fullName evidence="2">Uncharacterized protein</fullName>
    </submittedName>
</protein>
<evidence type="ECO:0000313" key="2">
    <source>
        <dbReference type="EMBL" id="AMO23820.1"/>
    </source>
</evidence>
<proteinExistence type="predicted"/>
<dbReference type="EMBL" id="CP010951">
    <property type="protein sequence ID" value="AMO23820.1"/>
    <property type="molecule type" value="Genomic_DNA"/>
</dbReference>
<dbReference type="AlphaFoldDB" id="A0A127JV11"/>
<feature type="compositionally biased region" description="Polar residues" evidence="1">
    <location>
        <begin position="1"/>
        <end position="11"/>
    </location>
</feature>
<keyword evidence="3" id="KW-1185">Reference proteome</keyword>
<evidence type="ECO:0000313" key="3">
    <source>
        <dbReference type="Proteomes" id="UP000070433"/>
    </source>
</evidence>
<reference evidence="2 3" key="1">
    <citation type="journal article" date="2014" name="Int. J. Syst. Evol. Microbiol.">
        <title>Ramlibacter solisilvae sp. nov., isolated from forest soil, and emended description of the genus Ramlibacter.</title>
        <authorList>
            <person name="Lee H.J."/>
            <person name="Lee S.H."/>
            <person name="Lee S.S."/>
            <person name="Lee J.S."/>
            <person name="Kim Y."/>
            <person name="Kim S.C."/>
            <person name="Jeon C.O."/>
        </authorList>
    </citation>
    <scope>NUCLEOTIDE SEQUENCE [LARGE SCALE GENOMIC DNA]</scope>
    <source>
        <strain evidence="2 3">5-10</strain>
    </source>
</reference>
<dbReference type="Proteomes" id="UP000070433">
    <property type="component" value="Chromosome"/>
</dbReference>
<dbReference type="RefSeq" id="WP_061500783.1">
    <property type="nucleotide sequence ID" value="NZ_CP010951.1"/>
</dbReference>
<name>A0A127JV11_9BURK</name>
<evidence type="ECO:0000256" key="1">
    <source>
        <dbReference type="SAM" id="MobiDB-lite"/>
    </source>
</evidence>
<organism evidence="2 3">
    <name type="scientific">Ramlibacter tataouinensis</name>
    <dbReference type="NCBI Taxonomy" id="94132"/>
    <lineage>
        <taxon>Bacteria</taxon>
        <taxon>Pseudomonadati</taxon>
        <taxon>Pseudomonadota</taxon>
        <taxon>Betaproteobacteria</taxon>
        <taxon>Burkholderiales</taxon>
        <taxon>Comamonadaceae</taxon>
        <taxon>Ramlibacter</taxon>
    </lineage>
</organism>